<evidence type="ECO:0000313" key="1">
    <source>
        <dbReference type="EMBL" id="MBC8599921.1"/>
    </source>
</evidence>
<dbReference type="EMBL" id="JACRTJ010000025">
    <property type="protein sequence ID" value="MBC8599921.1"/>
    <property type="molecule type" value="Genomic_DNA"/>
</dbReference>
<gene>
    <name evidence="1" type="ORF">H8708_11905</name>
</gene>
<dbReference type="Proteomes" id="UP000647491">
    <property type="component" value="Unassembled WGS sequence"/>
</dbReference>
<comment type="caution">
    <text evidence="1">The sequence shown here is derived from an EMBL/GenBank/DDBJ whole genome shotgun (WGS) entry which is preliminary data.</text>
</comment>
<reference evidence="1 2" key="1">
    <citation type="submission" date="2020-08" db="EMBL/GenBank/DDBJ databases">
        <title>Genome public.</title>
        <authorList>
            <person name="Liu C."/>
            <person name="Sun Q."/>
        </authorList>
    </citation>
    <scope>NUCLEOTIDE SEQUENCE [LARGE SCALE GENOMIC DNA]</scope>
    <source>
        <strain evidence="1 2">BX10</strain>
    </source>
</reference>
<accession>A0ABR7NWE5</accession>
<proteinExistence type="predicted"/>
<protein>
    <submittedName>
        <fullName evidence="1">Uncharacterized protein</fullName>
    </submittedName>
</protein>
<organism evidence="1 2">
    <name type="scientific">Enterocloster hominis</name>
    <name type="common">ex Liu et al. 2021</name>
    <dbReference type="NCBI Taxonomy" id="2763663"/>
    <lineage>
        <taxon>Bacteria</taxon>
        <taxon>Bacillati</taxon>
        <taxon>Bacillota</taxon>
        <taxon>Clostridia</taxon>
        <taxon>Lachnospirales</taxon>
        <taxon>Lachnospiraceae</taxon>
        <taxon>Enterocloster</taxon>
    </lineage>
</organism>
<dbReference type="RefSeq" id="WP_022274434.1">
    <property type="nucleotide sequence ID" value="NZ_JACRTJ010000025.1"/>
</dbReference>
<sequence>MEKNSTEFMQQVYDLATGAYNPGSSIVAENAFVENVFSEGSVCAEAYREVYAAGERLCRRLGVQFGDDVDVEAIVDNMMEIQREIGLKMYEYGWYFAKGGDGIHKV</sequence>
<name>A0ABR7NWE5_9FIRM</name>
<keyword evidence="2" id="KW-1185">Reference proteome</keyword>
<evidence type="ECO:0000313" key="2">
    <source>
        <dbReference type="Proteomes" id="UP000647491"/>
    </source>
</evidence>